<accession>A0A1I8B8A4</accession>
<organism evidence="2 3">
    <name type="scientific">Meloidogyne hapla</name>
    <name type="common">Root-knot nematode worm</name>
    <dbReference type="NCBI Taxonomy" id="6305"/>
    <lineage>
        <taxon>Eukaryota</taxon>
        <taxon>Metazoa</taxon>
        <taxon>Ecdysozoa</taxon>
        <taxon>Nematoda</taxon>
        <taxon>Chromadorea</taxon>
        <taxon>Rhabditida</taxon>
        <taxon>Tylenchina</taxon>
        <taxon>Tylenchomorpha</taxon>
        <taxon>Tylenchoidea</taxon>
        <taxon>Meloidogynidae</taxon>
        <taxon>Meloidogyninae</taxon>
        <taxon>Meloidogyne</taxon>
    </lineage>
</organism>
<evidence type="ECO:0000313" key="2">
    <source>
        <dbReference type="Proteomes" id="UP000095281"/>
    </source>
</evidence>
<evidence type="ECO:0000256" key="1">
    <source>
        <dbReference type="SAM" id="Coils"/>
    </source>
</evidence>
<dbReference type="WBParaSite" id="MhA1_Contig1647.frz3.gene3">
    <property type="protein sequence ID" value="MhA1_Contig1647.frz3.gene3"/>
    <property type="gene ID" value="MhA1_Contig1647.frz3.gene3"/>
</dbReference>
<sequence length="344" mass="39698">MSTEESNNIFNNNGTIKKVEKRQKRAEANRKYQEAYRIKGVEARQKLPELYARIAELERENSILKDLLWKQRDPQSWENAQNQHSLKQQTNNTLFSQNVPYVSISRPPPISKKPSLFDAKQQSFSCQDLSFNDGHYLTQQQQIDINQMHNNEDIWNNSLNNEFNNFMPSLDDEKFFCRRARSCSIKSRSETEMSFNSAQEDNLWLSNIFGENNNNISQEHLNIQQQHQQIGRVASCSEMLQSFPDMSLNCGDSAQKFDNSLNNNFSTYPISRQSSSPHIEGFFAPPFAFDIMIDTNTSSNSLIPNNFGVNIPQQPPPLTTINEDTPRMYTEALTNITLDTPMFI</sequence>
<keyword evidence="2" id="KW-1185">Reference proteome</keyword>
<dbReference type="Proteomes" id="UP000095281">
    <property type="component" value="Unplaced"/>
</dbReference>
<keyword evidence="1" id="KW-0175">Coiled coil</keyword>
<protein>
    <submittedName>
        <fullName evidence="3">BZIP domain-containing protein</fullName>
    </submittedName>
</protein>
<reference evidence="3" key="1">
    <citation type="submission" date="2016-11" db="UniProtKB">
        <authorList>
            <consortium name="WormBaseParasite"/>
        </authorList>
    </citation>
    <scope>IDENTIFICATION</scope>
</reference>
<dbReference type="AlphaFoldDB" id="A0A1I8B8A4"/>
<feature type="coiled-coil region" evidence="1">
    <location>
        <begin position="40"/>
        <end position="67"/>
    </location>
</feature>
<dbReference type="CDD" id="cd14686">
    <property type="entry name" value="bZIP"/>
    <property type="match status" value="1"/>
</dbReference>
<proteinExistence type="predicted"/>
<name>A0A1I8B8A4_MELHA</name>
<evidence type="ECO:0000313" key="3">
    <source>
        <dbReference type="WBParaSite" id="MhA1_Contig1647.frz3.gene3"/>
    </source>
</evidence>